<dbReference type="AlphaFoldDB" id="A0A8H3EW88"/>
<comment type="caution">
    <text evidence="4">The sequence shown here is derived from an EMBL/GenBank/DDBJ whole genome shotgun (WGS) entry which is preliminary data.</text>
</comment>
<evidence type="ECO:0000256" key="2">
    <source>
        <dbReference type="ARBA" id="ARBA00023054"/>
    </source>
</evidence>
<feature type="compositionally biased region" description="Polar residues" evidence="3">
    <location>
        <begin position="7"/>
        <end position="16"/>
    </location>
</feature>
<keyword evidence="2" id="KW-0175">Coiled coil</keyword>
<evidence type="ECO:0000256" key="1">
    <source>
        <dbReference type="ARBA" id="ARBA00006461"/>
    </source>
</evidence>
<reference evidence="4" key="1">
    <citation type="submission" date="2021-03" db="EMBL/GenBank/DDBJ databases">
        <authorList>
            <person name="Tagirdzhanova G."/>
        </authorList>
    </citation>
    <scope>NUCLEOTIDE SEQUENCE</scope>
</reference>
<feature type="region of interest" description="Disordered" evidence="3">
    <location>
        <begin position="1"/>
        <end position="308"/>
    </location>
</feature>
<dbReference type="InterPro" id="IPR013256">
    <property type="entry name" value="Chromatin_SPT2"/>
</dbReference>
<feature type="compositionally biased region" description="Pro residues" evidence="3">
    <location>
        <begin position="73"/>
        <end position="82"/>
    </location>
</feature>
<proteinExistence type="inferred from homology"/>
<evidence type="ECO:0000313" key="4">
    <source>
        <dbReference type="EMBL" id="CAF9909996.1"/>
    </source>
</evidence>
<dbReference type="Pfam" id="PF08243">
    <property type="entry name" value="SPT2"/>
    <property type="match status" value="1"/>
</dbReference>
<feature type="compositionally biased region" description="Basic and acidic residues" evidence="3">
    <location>
        <begin position="157"/>
        <end position="171"/>
    </location>
</feature>
<dbReference type="OrthoDB" id="5430658at2759"/>
<sequence>MSFLDSVLSSIGTGASTPIPKPNSVPTSTKRKAEEELERIPDKAFKVERTNTIKPTKSFVKPLPSVRQNVPSPTAPAAPPLVQPSNKNPKKGSFAAIMARAKEAQAQPINSTGSITHKPKDKVKTKTRKELVMEREAAKKAAKKGVPFTGLASNKDGASKDSLKKPGEKANHTLKKAGDQGPAKVSDKSGYQGTMQPSSTSRYTGTARPQTPNTKAVTNTRDSASTRSNQMASQRKHYDESDDNESDDGYDYASEDFSDMDAGFDAMEEEEVQAAKVARKEDAAEQAELDRLKREKDRKKMLLAKGKR</sequence>
<name>A0A8H3EW88_9LECA</name>
<feature type="compositionally biased region" description="Acidic residues" evidence="3">
    <location>
        <begin position="240"/>
        <end position="259"/>
    </location>
</feature>
<gene>
    <name evidence="4" type="ORF">GOMPHAMPRED_006923</name>
</gene>
<feature type="compositionally biased region" description="Polar residues" evidence="3">
    <location>
        <begin position="189"/>
        <end position="233"/>
    </location>
</feature>
<dbReference type="SMART" id="SM00784">
    <property type="entry name" value="SPT2"/>
    <property type="match status" value="1"/>
</dbReference>
<feature type="compositionally biased region" description="Basic and acidic residues" evidence="3">
    <location>
        <begin position="31"/>
        <end position="51"/>
    </location>
</feature>
<protein>
    <recommendedName>
        <fullName evidence="6">SPT2 chromatin protein</fullName>
    </recommendedName>
</protein>
<accession>A0A8H3EW88</accession>
<evidence type="ECO:0000256" key="3">
    <source>
        <dbReference type="SAM" id="MobiDB-lite"/>
    </source>
</evidence>
<feature type="compositionally biased region" description="Basic and acidic residues" evidence="3">
    <location>
        <begin position="278"/>
        <end position="300"/>
    </location>
</feature>
<evidence type="ECO:0000313" key="5">
    <source>
        <dbReference type="Proteomes" id="UP000664169"/>
    </source>
</evidence>
<dbReference type="EMBL" id="CAJPDQ010000005">
    <property type="protein sequence ID" value="CAF9909996.1"/>
    <property type="molecule type" value="Genomic_DNA"/>
</dbReference>
<keyword evidence="5" id="KW-1185">Reference proteome</keyword>
<comment type="similarity">
    <text evidence="1">Belongs to the SPT2 family.</text>
</comment>
<dbReference type="Proteomes" id="UP000664169">
    <property type="component" value="Unassembled WGS sequence"/>
</dbReference>
<feature type="compositionally biased region" description="Basic and acidic residues" evidence="3">
    <location>
        <begin position="122"/>
        <end position="139"/>
    </location>
</feature>
<organism evidence="4 5">
    <name type="scientific">Gomphillus americanus</name>
    <dbReference type="NCBI Taxonomy" id="1940652"/>
    <lineage>
        <taxon>Eukaryota</taxon>
        <taxon>Fungi</taxon>
        <taxon>Dikarya</taxon>
        <taxon>Ascomycota</taxon>
        <taxon>Pezizomycotina</taxon>
        <taxon>Lecanoromycetes</taxon>
        <taxon>OSLEUM clade</taxon>
        <taxon>Ostropomycetidae</taxon>
        <taxon>Ostropales</taxon>
        <taxon>Graphidaceae</taxon>
        <taxon>Gomphilloideae</taxon>
        <taxon>Gomphillus</taxon>
    </lineage>
</organism>
<evidence type="ECO:0008006" key="6">
    <source>
        <dbReference type="Google" id="ProtNLM"/>
    </source>
</evidence>